<dbReference type="EMBL" id="WPIK01000004">
    <property type="protein sequence ID" value="MVN20964.1"/>
    <property type="molecule type" value="Genomic_DNA"/>
</dbReference>
<evidence type="ECO:0000259" key="1">
    <source>
        <dbReference type="Pfam" id="PF01551"/>
    </source>
</evidence>
<dbReference type="Gene3D" id="2.70.70.10">
    <property type="entry name" value="Glucose Permease (Domain IIA)"/>
    <property type="match status" value="1"/>
</dbReference>
<dbReference type="Pfam" id="PF01551">
    <property type="entry name" value="Peptidase_M23"/>
    <property type="match status" value="1"/>
</dbReference>
<dbReference type="Proteomes" id="UP000462014">
    <property type="component" value="Unassembled WGS sequence"/>
</dbReference>
<dbReference type="PANTHER" id="PTHR21666">
    <property type="entry name" value="PEPTIDASE-RELATED"/>
    <property type="match status" value="1"/>
</dbReference>
<protein>
    <submittedName>
        <fullName evidence="2">Peptidoglycan DD-metalloendopeptidase family protein</fullName>
    </submittedName>
</protein>
<dbReference type="InterPro" id="IPR011055">
    <property type="entry name" value="Dup_hybrid_motif"/>
</dbReference>
<dbReference type="GO" id="GO:0004222">
    <property type="term" value="F:metalloendopeptidase activity"/>
    <property type="evidence" value="ECO:0007669"/>
    <property type="project" value="TreeGrafter"/>
</dbReference>
<evidence type="ECO:0000313" key="2">
    <source>
        <dbReference type="EMBL" id="MVN20964.1"/>
    </source>
</evidence>
<proteinExistence type="predicted"/>
<dbReference type="RefSeq" id="WP_157564917.1">
    <property type="nucleotide sequence ID" value="NZ_WPIK01000004.1"/>
</dbReference>
<dbReference type="Gene3D" id="2.30.30.40">
    <property type="entry name" value="SH3 Domains"/>
    <property type="match status" value="1"/>
</dbReference>
<dbReference type="AlphaFoldDB" id="A0A7K1SUJ7"/>
<gene>
    <name evidence="2" type="ORF">GO621_05365</name>
</gene>
<sequence length="441" mass="47578">MNLLTQSKLSALIWMLLLATIFSCNSIGPAGLFKKMSPHDTYGNRLKTAGLQQTAIGSQWLQMADQSLGKAIHITIPYKETGFFAAERVQAATFQFEGKRGEKLYISLSKNPAQNFNIFIDLWQQKSQQNKLLASADTSGKPLTVEVKQGGTYLLRLQPELLKSGEYTLIIQSGPALAFPVAASGKPNIGSFYGADRDAGIRKHEGVDIFAKKGTPALAAANGIAQPGENKLGGKVVFLHPDDADYTLYYAHLDSQLVHNGQHVSVGDTVGLVGNTGNAKTTPSHLHFGIYTNGGAVNPLTFVAPVTKKPEPVTAPLQNLNTMVRTDTRNSKLLTEATEKAPVKEALPEGTALHVDAAVGNYYKVTLPNGQTGFLNSKSVNTINAPLRKYTLKTAQPLYNQPDTLSPKKTILAAGKPVNVLAGFESFYLIEDGNETGWLKK</sequence>
<dbReference type="InterPro" id="IPR016047">
    <property type="entry name" value="M23ase_b-sheet_dom"/>
</dbReference>
<dbReference type="InterPro" id="IPR050570">
    <property type="entry name" value="Cell_wall_metabolism_enzyme"/>
</dbReference>
<name>A0A7K1SUJ7_9SPHI</name>
<dbReference type="Gene3D" id="2.60.120.380">
    <property type="match status" value="1"/>
</dbReference>
<reference evidence="2 3" key="1">
    <citation type="submission" date="2019-12" db="EMBL/GenBank/DDBJ databases">
        <title>Mucilaginibacter sp. HMF7410 genome sequencing and assembly.</title>
        <authorList>
            <person name="Kang H."/>
            <person name="Cha I."/>
            <person name="Kim H."/>
            <person name="Joh K."/>
        </authorList>
    </citation>
    <scope>NUCLEOTIDE SEQUENCE [LARGE SCALE GENOMIC DNA]</scope>
    <source>
        <strain evidence="2 3">HMF7410</strain>
    </source>
</reference>
<dbReference type="CDD" id="cd12797">
    <property type="entry name" value="M23_peptidase"/>
    <property type="match status" value="1"/>
</dbReference>
<organism evidence="2 3">
    <name type="scientific">Mucilaginibacter arboris</name>
    <dbReference type="NCBI Taxonomy" id="2682090"/>
    <lineage>
        <taxon>Bacteria</taxon>
        <taxon>Pseudomonadati</taxon>
        <taxon>Bacteroidota</taxon>
        <taxon>Sphingobacteriia</taxon>
        <taxon>Sphingobacteriales</taxon>
        <taxon>Sphingobacteriaceae</taxon>
        <taxon>Mucilaginibacter</taxon>
    </lineage>
</organism>
<feature type="domain" description="M23ase beta-sheet core" evidence="1">
    <location>
        <begin position="203"/>
        <end position="299"/>
    </location>
</feature>
<comment type="caution">
    <text evidence="2">The sequence shown here is derived from an EMBL/GenBank/DDBJ whole genome shotgun (WGS) entry which is preliminary data.</text>
</comment>
<dbReference type="SUPFAM" id="SSF51261">
    <property type="entry name" value="Duplicated hybrid motif"/>
    <property type="match status" value="1"/>
</dbReference>
<accession>A0A7K1SUJ7</accession>
<dbReference type="PANTHER" id="PTHR21666:SF268">
    <property type="entry name" value="PEPTIDASE M23 DOMAIN-CONTAINING PROTEIN"/>
    <property type="match status" value="1"/>
</dbReference>
<keyword evidence="3" id="KW-1185">Reference proteome</keyword>
<evidence type="ECO:0000313" key="3">
    <source>
        <dbReference type="Proteomes" id="UP000462014"/>
    </source>
</evidence>